<gene>
    <name evidence="1" type="ORF">B0W44_13935</name>
</gene>
<name>A0A1U9K9F0_9BACL</name>
<dbReference type="EMBL" id="CP019699">
    <property type="protein sequence ID" value="AQS56689.1"/>
    <property type="molecule type" value="Genomic_DNA"/>
</dbReference>
<dbReference type="InterPro" id="IPR035903">
    <property type="entry name" value="HesB-like_dom_sf"/>
</dbReference>
<dbReference type="AlphaFoldDB" id="A0A1U9K9F0"/>
<dbReference type="KEGG" id="ntr:B0W44_13935"/>
<organism evidence="1 2">
    <name type="scientific">Novibacillus thermophilus</name>
    <dbReference type="NCBI Taxonomy" id="1471761"/>
    <lineage>
        <taxon>Bacteria</taxon>
        <taxon>Bacillati</taxon>
        <taxon>Bacillota</taxon>
        <taxon>Bacilli</taxon>
        <taxon>Bacillales</taxon>
        <taxon>Thermoactinomycetaceae</taxon>
        <taxon>Novibacillus</taxon>
    </lineage>
</organism>
<sequence length="96" mass="11080">MPFTLTEDAARWLKRELKVDSGDYVRFYVRYGGMNGPGNGFSLGVHVTPPSQIGEKTVVDGVTFYVEQDDMWFFYDQALTVQHNKETDDIEFVYSR</sequence>
<dbReference type="OrthoDB" id="1645729at2"/>
<accession>A0A1U9K9F0</accession>
<reference evidence="1 2" key="1">
    <citation type="journal article" date="2015" name="Int. J. Syst. Evol. Microbiol.">
        <title>Novibacillus thermophilus gen. nov., sp. nov., a Gram-staining-negative and moderately thermophilic member of the family Thermoactinomycetaceae.</title>
        <authorList>
            <person name="Yang G."/>
            <person name="Chen J."/>
            <person name="Zhou S."/>
        </authorList>
    </citation>
    <scope>NUCLEOTIDE SEQUENCE [LARGE SCALE GENOMIC DNA]</scope>
    <source>
        <strain evidence="1 2">SG-1</strain>
    </source>
</reference>
<protein>
    <recommendedName>
        <fullName evidence="3">FeS cluster biogenesis domain-containing protein</fullName>
    </recommendedName>
</protein>
<dbReference type="RefSeq" id="WP_077720551.1">
    <property type="nucleotide sequence ID" value="NZ_CP019699.1"/>
</dbReference>
<evidence type="ECO:0000313" key="1">
    <source>
        <dbReference type="EMBL" id="AQS56689.1"/>
    </source>
</evidence>
<proteinExistence type="predicted"/>
<evidence type="ECO:0000313" key="2">
    <source>
        <dbReference type="Proteomes" id="UP000188603"/>
    </source>
</evidence>
<evidence type="ECO:0008006" key="3">
    <source>
        <dbReference type="Google" id="ProtNLM"/>
    </source>
</evidence>
<keyword evidence="2" id="KW-1185">Reference proteome</keyword>
<dbReference type="Proteomes" id="UP000188603">
    <property type="component" value="Chromosome"/>
</dbReference>
<dbReference type="STRING" id="1471761.B0W44_13935"/>
<dbReference type="SUPFAM" id="SSF89360">
    <property type="entry name" value="HesB-like domain"/>
    <property type="match status" value="1"/>
</dbReference>